<evidence type="ECO:0000256" key="6">
    <source>
        <dbReference type="ARBA" id="ARBA00022989"/>
    </source>
</evidence>
<keyword evidence="5 14" id="KW-0812">Transmembrane</keyword>
<keyword evidence="3 14" id="KW-0813">Transport</keyword>
<accession>A0A485PN45</accession>
<keyword evidence="4" id="KW-1003">Cell membrane</keyword>
<feature type="transmembrane region" description="Helical" evidence="14">
    <location>
        <begin position="212"/>
        <end position="233"/>
    </location>
</feature>
<dbReference type="PANTHER" id="PTHR12424">
    <property type="entry name" value="TWEETY-RELATED"/>
    <property type="match status" value="1"/>
</dbReference>
<protein>
    <recommendedName>
        <fullName evidence="14">Protein tweety homolog</fullName>
    </recommendedName>
</protein>
<evidence type="ECO:0000256" key="8">
    <source>
        <dbReference type="ARBA" id="ARBA00023136"/>
    </source>
</evidence>
<name>A0A485PN45_LYNPA</name>
<keyword evidence="9 14" id="KW-0869">Chloride channel</keyword>
<keyword evidence="12 14" id="KW-0407">Ion channel</keyword>
<organism evidence="15 16">
    <name type="scientific">Lynx pardinus</name>
    <name type="common">Iberian lynx</name>
    <name type="synonym">Felis pardina</name>
    <dbReference type="NCBI Taxonomy" id="191816"/>
    <lineage>
        <taxon>Eukaryota</taxon>
        <taxon>Metazoa</taxon>
        <taxon>Chordata</taxon>
        <taxon>Craniata</taxon>
        <taxon>Vertebrata</taxon>
        <taxon>Euteleostomi</taxon>
        <taxon>Mammalia</taxon>
        <taxon>Eutheria</taxon>
        <taxon>Laurasiatheria</taxon>
        <taxon>Carnivora</taxon>
        <taxon>Feliformia</taxon>
        <taxon>Felidae</taxon>
        <taxon>Felinae</taxon>
        <taxon>Lynx</taxon>
    </lineage>
</organism>
<keyword evidence="10" id="KW-0325">Glycoprotein</keyword>
<keyword evidence="8 14" id="KW-0472">Membrane</keyword>
<evidence type="ECO:0000313" key="16">
    <source>
        <dbReference type="Proteomes" id="UP000386466"/>
    </source>
</evidence>
<feature type="transmembrane region" description="Helical" evidence="14">
    <location>
        <begin position="388"/>
        <end position="409"/>
    </location>
</feature>
<dbReference type="GO" id="GO:0034707">
    <property type="term" value="C:chloride channel complex"/>
    <property type="evidence" value="ECO:0007669"/>
    <property type="project" value="UniProtKB-UniRule"/>
</dbReference>
<evidence type="ECO:0000256" key="14">
    <source>
        <dbReference type="RuleBase" id="RU361114"/>
    </source>
</evidence>
<dbReference type="EMBL" id="CAAGRJ010038215">
    <property type="protein sequence ID" value="VFV45864.1"/>
    <property type="molecule type" value="Genomic_DNA"/>
</dbReference>
<comment type="similarity">
    <text evidence="2 14">Belongs to the tweety family.</text>
</comment>
<evidence type="ECO:0000256" key="2">
    <source>
        <dbReference type="ARBA" id="ARBA00009849"/>
    </source>
</evidence>
<dbReference type="GO" id="GO:0005229">
    <property type="term" value="F:intracellularly calcium-gated chloride channel activity"/>
    <property type="evidence" value="ECO:0007669"/>
    <property type="project" value="TreeGrafter"/>
</dbReference>
<comment type="function">
    <text evidence="14">Probable chloride channel.</text>
</comment>
<dbReference type="Pfam" id="PF04906">
    <property type="entry name" value="Tweety"/>
    <property type="match status" value="1"/>
</dbReference>
<comment type="catalytic activity">
    <reaction evidence="13">
        <text>L-glutamate(out) = L-glutamate(in)</text>
        <dbReference type="Rhea" id="RHEA:66336"/>
        <dbReference type="ChEBI" id="CHEBI:29985"/>
    </reaction>
    <physiologicalReaction direction="right-to-left" evidence="13">
        <dbReference type="Rhea" id="RHEA:66338"/>
    </physiologicalReaction>
</comment>
<evidence type="ECO:0000256" key="4">
    <source>
        <dbReference type="ARBA" id="ARBA00022475"/>
    </source>
</evidence>
<keyword evidence="11 14" id="KW-0868">Chloride</keyword>
<reference evidence="15 16" key="1">
    <citation type="submission" date="2019-01" db="EMBL/GenBank/DDBJ databases">
        <authorList>
            <person name="Alioto T."/>
            <person name="Alioto T."/>
        </authorList>
    </citation>
    <scope>NUCLEOTIDE SEQUENCE [LARGE SCALE GENOMIC DNA]</scope>
</reference>
<evidence type="ECO:0000256" key="12">
    <source>
        <dbReference type="ARBA" id="ARBA00023303"/>
    </source>
</evidence>
<evidence type="ECO:0000256" key="1">
    <source>
        <dbReference type="ARBA" id="ARBA00004651"/>
    </source>
</evidence>
<evidence type="ECO:0000256" key="13">
    <source>
        <dbReference type="ARBA" id="ARBA00044642"/>
    </source>
</evidence>
<dbReference type="GO" id="GO:0005886">
    <property type="term" value="C:plasma membrane"/>
    <property type="evidence" value="ECO:0007669"/>
    <property type="project" value="UniProtKB-SubCell"/>
</dbReference>
<sequence>MLAARVEYVAPWWVAWLHSVPHLGLRLQPVDSTFNPRDESYRELLSELRGCQRRLGLFFRLRFQDGLSLSGCPCLRGGSRCRHLCLGPSWTSAGLGEAADAAVGVGFYGNSETNDGVYQLIYSLDNANHTFSGIDALVSGTTQKMEADLEQHLARLSEILAARGDYIQTLKFMQQMAGNIIVQLSGLPAWREVTAELTELADETGYVEYYRWLSYLLLFILDLLICLVACLGLARRSRGLLASMLCCGVLALLLSWTSLAADTAAAVGTSDFCSAPDTFILNITEDHIRTEVTRYYLYCSQSVSSPFQQALTIFQRSLTTMQIQVAGLLQFAVPLFPTAEKDLLGIQLLLNSSESGLHQLTAMLDCRGLHKDYLDALAGICYDGIEGLLYLGLFSLLAALAFSTMICAGPRAWKHFTTRSQGPEAAFLRATLLLAPGAPPTASPLGLSEGSFPYIPAHSSPRSISTLCLHMHTRGNQAMLFGGNPRYENVPLIGRGSPPPTENLLSFLLPFKFQFPSFKNALIAYHRSQQTTSRELSLTCCHVWPL</sequence>
<comment type="caution">
    <text evidence="14">Lacks conserved residue(s) required for the propagation of feature annotation.</text>
</comment>
<dbReference type="GO" id="GO:0072320">
    <property type="term" value="F:volume-sensitive chloride channel activity"/>
    <property type="evidence" value="ECO:0007669"/>
    <property type="project" value="TreeGrafter"/>
</dbReference>
<dbReference type="PANTHER" id="PTHR12424:SF6">
    <property type="entry name" value="PROTEIN TWEETY HOMOLOG 2"/>
    <property type="match status" value="1"/>
</dbReference>
<keyword evidence="16" id="KW-1185">Reference proteome</keyword>
<keyword evidence="7 14" id="KW-0406">Ion transport</keyword>
<dbReference type="Proteomes" id="UP000386466">
    <property type="component" value="Unassembled WGS sequence"/>
</dbReference>
<dbReference type="CDD" id="cd07912">
    <property type="entry name" value="Tweety_N"/>
    <property type="match status" value="1"/>
</dbReference>
<evidence type="ECO:0000256" key="11">
    <source>
        <dbReference type="ARBA" id="ARBA00023214"/>
    </source>
</evidence>
<evidence type="ECO:0000256" key="10">
    <source>
        <dbReference type="ARBA" id="ARBA00023180"/>
    </source>
</evidence>
<proteinExistence type="inferred from homology"/>
<evidence type="ECO:0000256" key="7">
    <source>
        <dbReference type="ARBA" id="ARBA00023065"/>
    </source>
</evidence>
<keyword evidence="6 14" id="KW-1133">Transmembrane helix</keyword>
<evidence type="ECO:0000256" key="5">
    <source>
        <dbReference type="ARBA" id="ARBA00022692"/>
    </source>
</evidence>
<feature type="transmembrane region" description="Helical" evidence="14">
    <location>
        <begin position="240"/>
        <end position="261"/>
    </location>
</feature>
<gene>
    <name evidence="15" type="ORF">LYPA_23C020592</name>
</gene>
<dbReference type="InterPro" id="IPR006990">
    <property type="entry name" value="Tweety"/>
</dbReference>
<comment type="subcellular location">
    <subcellularLocation>
        <location evidence="1">Cell membrane</location>
        <topology evidence="1">Multi-pass membrane protein</topology>
    </subcellularLocation>
</comment>
<evidence type="ECO:0000256" key="3">
    <source>
        <dbReference type="ARBA" id="ARBA00022448"/>
    </source>
</evidence>
<evidence type="ECO:0000256" key="9">
    <source>
        <dbReference type="ARBA" id="ARBA00023173"/>
    </source>
</evidence>
<evidence type="ECO:0000313" key="15">
    <source>
        <dbReference type="EMBL" id="VFV45864.1"/>
    </source>
</evidence>
<dbReference type="AlphaFoldDB" id="A0A485PN45"/>